<feature type="domain" description="ABC-type glycine betaine transport system substrate-binding" evidence="2">
    <location>
        <begin position="35"/>
        <end position="285"/>
    </location>
</feature>
<dbReference type="GO" id="GO:0033265">
    <property type="term" value="F:choline binding"/>
    <property type="evidence" value="ECO:0007669"/>
    <property type="project" value="InterPro"/>
</dbReference>
<reference evidence="3 4" key="1">
    <citation type="submission" date="2008-04" db="EMBL/GenBank/DDBJ databases">
        <title>Complete sequence of chromosome of Natranaerobius thermophilus JW/NM-WN-LF.</title>
        <authorList>
            <consortium name="US DOE Joint Genome Institute"/>
            <person name="Copeland A."/>
            <person name="Lucas S."/>
            <person name="Lapidus A."/>
            <person name="Glavina del Rio T."/>
            <person name="Dalin E."/>
            <person name="Tice H."/>
            <person name="Bruce D."/>
            <person name="Goodwin L."/>
            <person name="Pitluck S."/>
            <person name="Chertkov O."/>
            <person name="Brettin T."/>
            <person name="Detter J.C."/>
            <person name="Han C."/>
            <person name="Kuske C.R."/>
            <person name="Schmutz J."/>
            <person name="Larimer F."/>
            <person name="Land M."/>
            <person name="Hauser L."/>
            <person name="Kyrpides N."/>
            <person name="Lykidis A."/>
            <person name="Mesbah N.M."/>
            <person name="Wiegel J."/>
        </authorList>
    </citation>
    <scope>NUCLEOTIDE SEQUENCE [LARGE SCALE GENOMIC DNA]</scope>
    <source>
        <strain evidence="4">ATCC BAA-1301 / DSM 18059 / JW/NM-WN-LF</strain>
    </source>
</reference>
<feature type="transmembrane region" description="Helical" evidence="1">
    <location>
        <begin position="12"/>
        <end position="29"/>
    </location>
</feature>
<sequence>MNAHGSGKRKVLIVAMLITGIIFAGIATGCEEERDVELAMVEWTCSTQKSHINEAVLETLGYDVNVKTYNLPVILEGMADGQIDAFTDAWFQTWGTPLENALEEGDVVHLETHLDETNYAPAVPTYVYEEGVTSLEDLADHSEKFEYTYYGLEPGNDGNEIMIEAFENDTYGLGEWDIMESNEAAMIADVEQKIENEEWVVFSGWEPHYMNVIFDMEYLDDPKGIWGEGEQVGTIARPGLEDDNPQLAQYLKQFDVDVDTVDEWVYEYGYEDRDPDEVADEWISENLDKVLEWVDGLETVDGQDAQEALREAYE</sequence>
<dbReference type="GO" id="GO:0043190">
    <property type="term" value="C:ATP-binding cassette (ABC) transporter complex"/>
    <property type="evidence" value="ECO:0007669"/>
    <property type="project" value="InterPro"/>
</dbReference>
<dbReference type="Gene3D" id="3.40.190.100">
    <property type="entry name" value="Glycine betaine-binding periplasmic protein, domain 2"/>
    <property type="match status" value="1"/>
</dbReference>
<dbReference type="KEGG" id="nth:Nther_2053"/>
<name>B2A729_NATTJ</name>
<evidence type="ECO:0000313" key="4">
    <source>
        <dbReference type="Proteomes" id="UP000001683"/>
    </source>
</evidence>
<keyword evidence="1" id="KW-0812">Transmembrane</keyword>
<organism evidence="3 4">
    <name type="scientific">Natranaerobius thermophilus (strain ATCC BAA-1301 / DSM 18059 / JW/NM-WN-LF)</name>
    <dbReference type="NCBI Taxonomy" id="457570"/>
    <lineage>
        <taxon>Bacteria</taxon>
        <taxon>Bacillati</taxon>
        <taxon>Bacillota</taxon>
        <taxon>Clostridia</taxon>
        <taxon>Natranaerobiales</taxon>
        <taxon>Natranaerobiaceae</taxon>
        <taxon>Natranaerobius</taxon>
    </lineage>
</organism>
<accession>B2A729</accession>
<keyword evidence="1" id="KW-0472">Membrane</keyword>
<dbReference type="InterPro" id="IPR017783">
    <property type="entry name" value="ABC_choline_sub-bd"/>
</dbReference>
<evidence type="ECO:0000256" key="1">
    <source>
        <dbReference type="SAM" id="Phobius"/>
    </source>
</evidence>
<dbReference type="EMBL" id="CP001034">
    <property type="protein sequence ID" value="ACB85620.1"/>
    <property type="molecule type" value="Genomic_DNA"/>
</dbReference>
<proteinExistence type="predicted"/>
<dbReference type="eggNOG" id="COG2113">
    <property type="taxonomic scope" value="Bacteria"/>
</dbReference>
<dbReference type="GO" id="GO:0022857">
    <property type="term" value="F:transmembrane transporter activity"/>
    <property type="evidence" value="ECO:0007669"/>
    <property type="project" value="InterPro"/>
</dbReference>
<dbReference type="InterPro" id="IPR007210">
    <property type="entry name" value="ABC_Gly_betaine_transp_sub-bd"/>
</dbReference>
<dbReference type="GO" id="GO:0042597">
    <property type="term" value="C:periplasmic space"/>
    <property type="evidence" value="ECO:0007669"/>
    <property type="project" value="InterPro"/>
</dbReference>
<dbReference type="SUPFAM" id="SSF53850">
    <property type="entry name" value="Periplasmic binding protein-like II"/>
    <property type="match status" value="1"/>
</dbReference>
<dbReference type="CDD" id="cd13640">
    <property type="entry name" value="PBP2_ChoX"/>
    <property type="match status" value="1"/>
</dbReference>
<gene>
    <name evidence="3" type="ordered locus">Nther_2053</name>
</gene>
<dbReference type="RefSeq" id="WP_012448477.1">
    <property type="nucleotide sequence ID" value="NC_010718.1"/>
</dbReference>
<dbReference type="Gene3D" id="3.40.190.10">
    <property type="entry name" value="Periplasmic binding protein-like II"/>
    <property type="match status" value="1"/>
</dbReference>
<evidence type="ECO:0000313" key="3">
    <source>
        <dbReference type="EMBL" id="ACB85620.1"/>
    </source>
</evidence>
<keyword evidence="4" id="KW-1185">Reference proteome</keyword>
<dbReference type="OrthoDB" id="9787902at2"/>
<dbReference type="HOGENOM" id="CLU_008673_1_1_9"/>
<dbReference type="InParanoid" id="B2A729"/>
<dbReference type="GO" id="GO:0015871">
    <property type="term" value="P:choline transport"/>
    <property type="evidence" value="ECO:0007669"/>
    <property type="project" value="InterPro"/>
</dbReference>
<reference evidence="3 4" key="2">
    <citation type="journal article" date="2011" name="J. Bacteriol.">
        <title>Complete genome sequence of the anaerobic, halophilic alkalithermophile Natranaerobius thermophilus JW/NM-WN-LF.</title>
        <authorList>
            <person name="Zhao B."/>
            <person name="Mesbah N.M."/>
            <person name="Dalin E."/>
            <person name="Goodwin L."/>
            <person name="Nolan M."/>
            <person name="Pitluck S."/>
            <person name="Chertkov O."/>
            <person name="Brettin T.S."/>
            <person name="Han J."/>
            <person name="Larimer F.W."/>
            <person name="Land M.L."/>
            <person name="Hauser L."/>
            <person name="Kyrpides N."/>
            <person name="Wiegel J."/>
        </authorList>
    </citation>
    <scope>NUCLEOTIDE SEQUENCE [LARGE SCALE GENOMIC DNA]</scope>
    <source>
        <strain evidence="4">ATCC BAA-1301 / DSM 18059 / JW/NM-WN-LF</strain>
    </source>
</reference>
<evidence type="ECO:0000259" key="2">
    <source>
        <dbReference type="Pfam" id="PF04069"/>
    </source>
</evidence>
<dbReference type="STRING" id="457570.Nther_2053"/>
<dbReference type="AlphaFoldDB" id="B2A729"/>
<dbReference type="Pfam" id="PF04069">
    <property type="entry name" value="OpuAC"/>
    <property type="match status" value="1"/>
</dbReference>
<keyword evidence="1" id="KW-1133">Transmembrane helix</keyword>
<protein>
    <submittedName>
        <fullName evidence="3">Substrate-binding region of ABC-type glycine betaine transport system</fullName>
    </submittedName>
</protein>
<dbReference type="Proteomes" id="UP000001683">
    <property type="component" value="Chromosome"/>
</dbReference>